<evidence type="ECO:0000256" key="6">
    <source>
        <dbReference type="SAM" id="SignalP"/>
    </source>
</evidence>
<dbReference type="Pfam" id="PF13505">
    <property type="entry name" value="OMP_b-brl"/>
    <property type="match status" value="1"/>
</dbReference>
<accession>A0ABV1Z1Z7</accession>
<comment type="caution">
    <text evidence="8">The sequence shown here is derived from an EMBL/GenBank/DDBJ whole genome shotgun (WGS) entry which is preliminary data.</text>
</comment>
<evidence type="ECO:0000256" key="2">
    <source>
        <dbReference type="ARBA" id="ARBA00022729"/>
    </source>
</evidence>
<keyword evidence="2 6" id="KW-0732">Signal</keyword>
<dbReference type="PANTHER" id="PTHR34001:SF3">
    <property type="entry name" value="BLL7405 PROTEIN"/>
    <property type="match status" value="1"/>
</dbReference>
<keyword evidence="4" id="KW-0998">Cell outer membrane</keyword>
<sequence>MRALKFALLASLAIATPALAADLSPLPTEPAAYTWTGLYVGAEAGYAWGNSTYDGAGSPAGPPFISTSLDPKGGFGGAYVGYNYQFNGNYVVGVEADANFADVKGDNTFAVFPGVVASGDLEWFGSARLRAGYAFDRFLPFVTGGVAIGRYSGTENGTLENSETMVGWTAGAGLEYAVTDNLIARVEYRYADYGRKSQSPLFNFPTEQVRLDLTTNDVRVGLSYKF</sequence>
<evidence type="ECO:0000313" key="9">
    <source>
        <dbReference type="Proteomes" id="UP001433071"/>
    </source>
</evidence>
<organism evidence="8 9">
    <name type="scientific">Mesorhizobium caraganae</name>
    <dbReference type="NCBI Taxonomy" id="483206"/>
    <lineage>
        <taxon>Bacteria</taxon>
        <taxon>Pseudomonadati</taxon>
        <taxon>Pseudomonadota</taxon>
        <taxon>Alphaproteobacteria</taxon>
        <taxon>Hyphomicrobiales</taxon>
        <taxon>Phyllobacteriaceae</taxon>
        <taxon>Mesorhizobium</taxon>
    </lineage>
</organism>
<dbReference type="InterPro" id="IPR011250">
    <property type="entry name" value="OMP/PagP_B-barrel"/>
</dbReference>
<dbReference type="InterPro" id="IPR027385">
    <property type="entry name" value="Beta-barrel_OMP"/>
</dbReference>
<feature type="signal peptide" evidence="6">
    <location>
        <begin position="1"/>
        <end position="20"/>
    </location>
</feature>
<dbReference type="SUPFAM" id="SSF56925">
    <property type="entry name" value="OMPA-like"/>
    <property type="match status" value="1"/>
</dbReference>
<feature type="chain" id="PRO_5046907817" evidence="6">
    <location>
        <begin position="21"/>
        <end position="226"/>
    </location>
</feature>
<dbReference type="Gene3D" id="2.40.160.20">
    <property type="match status" value="1"/>
</dbReference>
<evidence type="ECO:0000256" key="1">
    <source>
        <dbReference type="ARBA" id="ARBA00004442"/>
    </source>
</evidence>
<keyword evidence="9" id="KW-1185">Reference proteome</keyword>
<evidence type="ECO:0000256" key="4">
    <source>
        <dbReference type="ARBA" id="ARBA00023237"/>
    </source>
</evidence>
<comment type="similarity">
    <text evidence="5">Belongs to the Omp25/RopB family.</text>
</comment>
<keyword evidence="3" id="KW-0472">Membrane</keyword>
<reference evidence="8 9" key="1">
    <citation type="journal article" date="2024" name="Proc. Natl. Acad. Sci. U.S.A.">
        <title>The evolutionary genomics of adaptation to stress in wild rhizobium bacteria.</title>
        <authorList>
            <person name="Kehlet-Delgado H."/>
            <person name="Montoya A.P."/>
            <person name="Jensen K.T."/>
            <person name="Wendlandt C.E."/>
            <person name="Dexheimer C."/>
            <person name="Roberts M."/>
            <person name="Torres Martinez L."/>
            <person name="Friesen M.L."/>
            <person name="Griffitts J.S."/>
            <person name="Porter S.S."/>
        </authorList>
    </citation>
    <scope>NUCLEOTIDE SEQUENCE [LARGE SCALE GENOMIC DNA]</scope>
    <source>
        <strain evidence="8 9">M0641</strain>
    </source>
</reference>
<dbReference type="RefSeq" id="WP_352559253.1">
    <property type="nucleotide sequence ID" value="NZ_JAMYLE010000002.1"/>
</dbReference>
<evidence type="ECO:0000256" key="3">
    <source>
        <dbReference type="ARBA" id="ARBA00023136"/>
    </source>
</evidence>
<protein>
    <submittedName>
        <fullName evidence="8">Porin family protein</fullName>
    </submittedName>
</protein>
<name>A0ABV1Z1Z7_9HYPH</name>
<proteinExistence type="inferred from homology"/>
<dbReference type="InterPro" id="IPR051692">
    <property type="entry name" value="OMP-like"/>
</dbReference>
<evidence type="ECO:0000313" key="8">
    <source>
        <dbReference type="EMBL" id="MER9405816.1"/>
    </source>
</evidence>
<gene>
    <name evidence="8" type="ORF">NKI36_17450</name>
</gene>
<dbReference type="Proteomes" id="UP001433071">
    <property type="component" value="Unassembled WGS sequence"/>
</dbReference>
<evidence type="ECO:0000259" key="7">
    <source>
        <dbReference type="Pfam" id="PF13505"/>
    </source>
</evidence>
<evidence type="ECO:0000256" key="5">
    <source>
        <dbReference type="ARBA" id="ARBA00038306"/>
    </source>
</evidence>
<dbReference type="PANTHER" id="PTHR34001">
    <property type="entry name" value="BLL7405 PROTEIN"/>
    <property type="match status" value="1"/>
</dbReference>
<feature type="domain" description="Outer membrane protein beta-barrel" evidence="7">
    <location>
        <begin position="6"/>
        <end position="226"/>
    </location>
</feature>
<comment type="subcellular location">
    <subcellularLocation>
        <location evidence="1">Cell outer membrane</location>
    </subcellularLocation>
</comment>
<dbReference type="EMBL" id="JAMYQB010000013">
    <property type="protein sequence ID" value="MER9405816.1"/>
    <property type="molecule type" value="Genomic_DNA"/>
</dbReference>